<dbReference type="Gene3D" id="3.40.50.300">
    <property type="entry name" value="P-loop containing nucleotide triphosphate hydrolases"/>
    <property type="match status" value="1"/>
</dbReference>
<evidence type="ECO:0000313" key="1">
    <source>
        <dbReference type="EMBL" id="SDY47693.1"/>
    </source>
</evidence>
<name>A0A1H3K6A0_9BACT</name>
<dbReference type="InterPro" id="IPR027417">
    <property type="entry name" value="P-loop_NTPase"/>
</dbReference>
<gene>
    <name evidence="1" type="ORF">SAMN05444412_101272</name>
</gene>
<protein>
    <submittedName>
        <fullName evidence="1">Uncharacterized protein</fullName>
    </submittedName>
</protein>
<dbReference type="SUPFAM" id="SSF52540">
    <property type="entry name" value="P-loop containing nucleoside triphosphate hydrolases"/>
    <property type="match status" value="1"/>
</dbReference>
<dbReference type="Proteomes" id="UP000199663">
    <property type="component" value="Unassembled WGS sequence"/>
</dbReference>
<comment type="caution">
    <text evidence="1">The sequence shown here is derived from an EMBL/GenBank/DDBJ whole genome shotgun (WGS) entry which is preliminary data.</text>
</comment>
<organism evidence="1 2">
    <name type="scientific">Rhodonellum ikkaensis</name>
    <dbReference type="NCBI Taxonomy" id="336829"/>
    <lineage>
        <taxon>Bacteria</taxon>
        <taxon>Pseudomonadati</taxon>
        <taxon>Bacteroidota</taxon>
        <taxon>Cytophagia</taxon>
        <taxon>Cytophagales</taxon>
        <taxon>Cytophagaceae</taxon>
        <taxon>Rhodonellum</taxon>
    </lineage>
</organism>
<reference evidence="1 2" key="1">
    <citation type="submission" date="2016-10" db="EMBL/GenBank/DDBJ databases">
        <authorList>
            <person name="Varghese N."/>
            <person name="Submissions S."/>
        </authorList>
    </citation>
    <scope>NUCLEOTIDE SEQUENCE [LARGE SCALE GENOMIC DNA]</scope>
    <source>
        <strain evidence="1 2">DSM 17997</strain>
    </source>
</reference>
<sequence>MIILVVTHKIKPALIADRVYILEDGLIVKEGTTRELLDGENLLSSAYREIVQF</sequence>
<keyword evidence="2" id="KW-1185">Reference proteome</keyword>
<accession>A0A1H3K6A0</accession>
<dbReference type="EMBL" id="FNQC01000001">
    <property type="protein sequence ID" value="SDY47693.1"/>
    <property type="molecule type" value="Genomic_DNA"/>
</dbReference>
<proteinExistence type="predicted"/>
<evidence type="ECO:0000313" key="2">
    <source>
        <dbReference type="Proteomes" id="UP000199663"/>
    </source>
</evidence>